<proteinExistence type="predicted"/>
<sequence length="228" mass="25098">MNHEYSVVVVGACLMLLPPADNTADYSDLINSVLLSQLAASQKVKKSPNTDWYDAYMQLLDGYWLRYARMRQDWAVTEGNVESIDEWIKDAISHNDTEIADSALATLQQLAQLSGAEPGMVLLRAHMPTTATLPGESLVADETVRLLVIVASSPTCISSVFVEFKTHVPLEPNPLPQRFEAQNVQGSVCLRYAKASLSETLYKPVREAIASKVAARHGAHVLKMTQDL</sequence>
<dbReference type="EMBL" id="LR134318">
    <property type="protein sequence ID" value="VEF07912.1"/>
    <property type="molecule type" value="Genomic_DNA"/>
</dbReference>
<name>A0A3S4R1E3_PSEFL</name>
<dbReference type="RefSeq" id="WP_126359699.1">
    <property type="nucleotide sequence ID" value="NZ_LR134318.1"/>
</dbReference>
<dbReference type="OrthoDB" id="7025630at2"/>
<dbReference type="AlphaFoldDB" id="A0A3S4R1E3"/>
<dbReference type="Proteomes" id="UP000281909">
    <property type="component" value="Chromosome"/>
</dbReference>
<evidence type="ECO:0000313" key="1">
    <source>
        <dbReference type="EMBL" id="VEF07912.1"/>
    </source>
</evidence>
<accession>A0A3S4R1E3</accession>
<reference evidence="1 2" key="1">
    <citation type="submission" date="2018-12" db="EMBL/GenBank/DDBJ databases">
        <authorList>
            <consortium name="Pathogen Informatics"/>
        </authorList>
    </citation>
    <scope>NUCLEOTIDE SEQUENCE [LARGE SCALE GENOMIC DNA]</scope>
    <source>
        <strain evidence="1 2">NCTC9428</strain>
    </source>
</reference>
<protein>
    <submittedName>
        <fullName evidence="1">Uncharacterized protein</fullName>
    </submittedName>
</protein>
<organism evidence="1 2">
    <name type="scientific">Pseudomonas fluorescens</name>
    <dbReference type="NCBI Taxonomy" id="294"/>
    <lineage>
        <taxon>Bacteria</taxon>
        <taxon>Pseudomonadati</taxon>
        <taxon>Pseudomonadota</taxon>
        <taxon>Gammaproteobacteria</taxon>
        <taxon>Pseudomonadales</taxon>
        <taxon>Pseudomonadaceae</taxon>
        <taxon>Pseudomonas</taxon>
    </lineage>
</organism>
<evidence type="ECO:0000313" key="2">
    <source>
        <dbReference type="Proteomes" id="UP000281909"/>
    </source>
</evidence>
<gene>
    <name evidence="1" type="ORF">NCTC9428_00602</name>
</gene>